<dbReference type="AlphaFoldDB" id="E7SBF2"/>
<gene>
    <name evidence="1" type="ORF">HMPREF9421_1519</name>
</gene>
<evidence type="ECO:0000313" key="2">
    <source>
        <dbReference type="Proteomes" id="UP000002814"/>
    </source>
</evidence>
<evidence type="ECO:0000313" key="1">
    <source>
        <dbReference type="EMBL" id="EFV99411.1"/>
    </source>
</evidence>
<accession>E7SBF2</accession>
<dbReference type="Proteomes" id="UP000002814">
    <property type="component" value="Unassembled WGS sequence"/>
</dbReference>
<reference evidence="1 2" key="1">
    <citation type="submission" date="2010-12" db="EMBL/GenBank/DDBJ databases">
        <authorList>
            <person name="Muzny D."/>
            <person name="Qin X."/>
            <person name="Deng J."/>
            <person name="Jiang H."/>
            <person name="Liu Y."/>
            <person name="Qu J."/>
            <person name="Song X.-Z."/>
            <person name="Zhang L."/>
            <person name="Thornton R."/>
            <person name="Coyle M."/>
            <person name="Francisco L."/>
            <person name="Jackson L."/>
            <person name="Javaid M."/>
            <person name="Korchina V."/>
            <person name="Kovar C."/>
            <person name="Mata R."/>
            <person name="Mathew T."/>
            <person name="Ngo R."/>
            <person name="Nguyen L."/>
            <person name="Nguyen N."/>
            <person name="Okwuonu G."/>
            <person name="Ongeri F."/>
            <person name="Pham C."/>
            <person name="Simmons D."/>
            <person name="Wilczek-Boney K."/>
            <person name="Hale W."/>
            <person name="Jakkamsetti A."/>
            <person name="Pham P."/>
            <person name="Ruth R."/>
            <person name="San Lucas F."/>
            <person name="Warren J."/>
            <person name="Zhang J."/>
            <person name="Zhao Z."/>
            <person name="Zhou C."/>
            <person name="Zhu D."/>
            <person name="Lee S."/>
            <person name="Bess C."/>
            <person name="Blankenburg K."/>
            <person name="Forbes L."/>
            <person name="Fu Q."/>
            <person name="Gubbala S."/>
            <person name="Hirani K."/>
            <person name="Jayaseelan J.C."/>
            <person name="Lara F."/>
            <person name="Munidasa M."/>
            <person name="Palculict T."/>
            <person name="Patil S."/>
            <person name="Pu L.-L."/>
            <person name="Saada N."/>
            <person name="Tang L."/>
            <person name="Weissenberger G."/>
            <person name="Zhu Y."/>
            <person name="Hemphill L."/>
            <person name="Shang Y."/>
            <person name="Youmans B."/>
            <person name="Ayvaz T."/>
            <person name="Ross M."/>
            <person name="Santibanez J."/>
            <person name="Aqrawi P."/>
            <person name="Gross S."/>
            <person name="Joshi V."/>
            <person name="Fowler G."/>
            <person name="Nazareth L."/>
            <person name="Reid J."/>
            <person name="Worley K."/>
            <person name="Petrosino J."/>
            <person name="Highlander S."/>
            <person name="Gibbs R."/>
        </authorList>
    </citation>
    <scope>NUCLEOTIDE SEQUENCE [LARGE SCALE GENOMIC DNA]</scope>
    <source>
        <strain evidence="1 2">ATCC 700641</strain>
    </source>
</reference>
<name>E7SBF2_9STRE</name>
<protein>
    <submittedName>
        <fullName evidence="1">Uncharacterized protein</fullName>
    </submittedName>
</protein>
<sequence>MQKYVSQVTFYDYPLTSWQKINKKRGQGPLFKLIIIAFDYKIQ</sequence>
<comment type="caution">
    <text evidence="1">The sequence shown here is derived from an EMBL/GenBank/DDBJ whole genome shotgun (WGS) entry which is preliminary data.</text>
</comment>
<proteinExistence type="predicted"/>
<dbReference type="EMBL" id="AEQR01000019">
    <property type="protein sequence ID" value="EFV99411.1"/>
    <property type="molecule type" value="Genomic_DNA"/>
</dbReference>
<keyword evidence="2" id="KW-1185">Reference proteome</keyword>
<organism evidence="1 2">
    <name type="scientific">Streptococcus australis ATCC 700641</name>
    <dbReference type="NCBI Taxonomy" id="888833"/>
    <lineage>
        <taxon>Bacteria</taxon>
        <taxon>Bacillati</taxon>
        <taxon>Bacillota</taxon>
        <taxon>Bacilli</taxon>
        <taxon>Lactobacillales</taxon>
        <taxon>Streptococcaceae</taxon>
        <taxon>Streptococcus</taxon>
    </lineage>
</organism>
<dbReference type="HOGENOM" id="CLU_3239985_0_0_9"/>